<proteinExistence type="predicted"/>
<name>A0A9P5PFT7_9AGAR</name>
<dbReference type="Proteomes" id="UP000772434">
    <property type="component" value="Unassembled WGS sequence"/>
</dbReference>
<protein>
    <submittedName>
        <fullName evidence="2">Uncharacterized protein</fullName>
    </submittedName>
</protein>
<comment type="caution">
    <text evidence="2">The sequence shown here is derived from an EMBL/GenBank/DDBJ whole genome shotgun (WGS) entry which is preliminary data.</text>
</comment>
<feature type="transmembrane region" description="Helical" evidence="1">
    <location>
        <begin position="126"/>
        <end position="147"/>
    </location>
</feature>
<keyword evidence="3" id="KW-1185">Reference proteome</keyword>
<gene>
    <name evidence="2" type="ORF">BDP27DRAFT_1425356</name>
</gene>
<dbReference type="AlphaFoldDB" id="A0A9P5PFT7"/>
<keyword evidence="1" id="KW-1133">Transmembrane helix</keyword>
<dbReference type="OrthoDB" id="2796825at2759"/>
<feature type="transmembrane region" description="Helical" evidence="1">
    <location>
        <begin position="43"/>
        <end position="62"/>
    </location>
</feature>
<evidence type="ECO:0000313" key="3">
    <source>
        <dbReference type="Proteomes" id="UP000772434"/>
    </source>
</evidence>
<accession>A0A9P5PFT7</accession>
<evidence type="ECO:0000313" key="2">
    <source>
        <dbReference type="EMBL" id="KAF9064859.1"/>
    </source>
</evidence>
<keyword evidence="1" id="KW-0812">Transmembrane</keyword>
<organism evidence="2 3">
    <name type="scientific">Rhodocollybia butyracea</name>
    <dbReference type="NCBI Taxonomy" id="206335"/>
    <lineage>
        <taxon>Eukaryota</taxon>
        <taxon>Fungi</taxon>
        <taxon>Dikarya</taxon>
        <taxon>Basidiomycota</taxon>
        <taxon>Agaricomycotina</taxon>
        <taxon>Agaricomycetes</taxon>
        <taxon>Agaricomycetidae</taxon>
        <taxon>Agaricales</taxon>
        <taxon>Marasmiineae</taxon>
        <taxon>Omphalotaceae</taxon>
        <taxon>Rhodocollybia</taxon>
    </lineage>
</organism>
<evidence type="ECO:0000256" key="1">
    <source>
        <dbReference type="SAM" id="Phobius"/>
    </source>
</evidence>
<sequence length="194" mass="21259">MSADGLTDSELDQKSHLLLVLMRPDFIMLIIQHRGRKHYYQIAVLLLYMLATTALILAILIYDQEGLGLFAVVLNDSITSEPVQSHDLMFENLEIAEAVIYVVANTIADALLLYRCYVVWGGRKHVIAVPSLVCFVNTVLALSAVVLKQKSIATLITGENSLLTPTTSGIALSFLAVGSFVLQLKTLLMGYFSG</sequence>
<dbReference type="EMBL" id="JADNRY010000113">
    <property type="protein sequence ID" value="KAF9064859.1"/>
    <property type="molecule type" value="Genomic_DNA"/>
</dbReference>
<reference evidence="2" key="1">
    <citation type="submission" date="2020-11" db="EMBL/GenBank/DDBJ databases">
        <authorList>
            <consortium name="DOE Joint Genome Institute"/>
            <person name="Ahrendt S."/>
            <person name="Riley R."/>
            <person name="Andreopoulos W."/>
            <person name="Labutti K."/>
            <person name="Pangilinan J."/>
            <person name="Ruiz-Duenas F.J."/>
            <person name="Barrasa J.M."/>
            <person name="Sanchez-Garcia M."/>
            <person name="Camarero S."/>
            <person name="Miyauchi S."/>
            <person name="Serrano A."/>
            <person name="Linde D."/>
            <person name="Babiker R."/>
            <person name="Drula E."/>
            <person name="Ayuso-Fernandez I."/>
            <person name="Pacheco R."/>
            <person name="Padilla G."/>
            <person name="Ferreira P."/>
            <person name="Barriuso J."/>
            <person name="Kellner H."/>
            <person name="Castanera R."/>
            <person name="Alfaro M."/>
            <person name="Ramirez L."/>
            <person name="Pisabarro A.G."/>
            <person name="Kuo A."/>
            <person name="Tritt A."/>
            <person name="Lipzen A."/>
            <person name="He G."/>
            <person name="Yan M."/>
            <person name="Ng V."/>
            <person name="Cullen D."/>
            <person name="Martin F."/>
            <person name="Rosso M.-N."/>
            <person name="Henrissat B."/>
            <person name="Hibbett D."/>
            <person name="Martinez A.T."/>
            <person name="Grigoriev I.V."/>
        </authorList>
    </citation>
    <scope>NUCLEOTIDE SEQUENCE</scope>
    <source>
        <strain evidence="2">AH 40177</strain>
    </source>
</reference>
<keyword evidence="1" id="KW-0472">Membrane</keyword>
<feature type="transmembrane region" description="Helical" evidence="1">
    <location>
        <begin position="167"/>
        <end position="188"/>
    </location>
</feature>
<feature type="transmembrane region" description="Helical" evidence="1">
    <location>
        <begin position="95"/>
        <end position="114"/>
    </location>
</feature>